<gene>
    <name evidence="1" type="ORF">QBC35DRAFT_554036</name>
</gene>
<keyword evidence="2" id="KW-1185">Reference proteome</keyword>
<reference evidence="1" key="1">
    <citation type="journal article" date="2023" name="Mol. Phylogenet. Evol.">
        <title>Genome-scale phylogeny and comparative genomics of the fungal order Sordariales.</title>
        <authorList>
            <person name="Hensen N."/>
            <person name="Bonometti L."/>
            <person name="Westerberg I."/>
            <person name="Brannstrom I.O."/>
            <person name="Guillou S."/>
            <person name="Cros-Aarteil S."/>
            <person name="Calhoun S."/>
            <person name="Haridas S."/>
            <person name="Kuo A."/>
            <person name="Mondo S."/>
            <person name="Pangilinan J."/>
            <person name="Riley R."/>
            <person name="LaButti K."/>
            <person name="Andreopoulos B."/>
            <person name="Lipzen A."/>
            <person name="Chen C."/>
            <person name="Yan M."/>
            <person name="Daum C."/>
            <person name="Ng V."/>
            <person name="Clum A."/>
            <person name="Steindorff A."/>
            <person name="Ohm R.A."/>
            <person name="Martin F."/>
            <person name="Silar P."/>
            <person name="Natvig D.O."/>
            <person name="Lalanne C."/>
            <person name="Gautier V."/>
            <person name="Ament-Velasquez S.L."/>
            <person name="Kruys A."/>
            <person name="Hutchinson M.I."/>
            <person name="Powell A.J."/>
            <person name="Barry K."/>
            <person name="Miller A.N."/>
            <person name="Grigoriev I.V."/>
            <person name="Debuchy R."/>
            <person name="Gladieux P."/>
            <person name="Hiltunen Thoren M."/>
            <person name="Johannesson H."/>
        </authorList>
    </citation>
    <scope>NUCLEOTIDE SEQUENCE</scope>
    <source>
        <strain evidence="1">PSN309</strain>
    </source>
</reference>
<proteinExistence type="predicted"/>
<dbReference type="AlphaFoldDB" id="A0AAN7AI14"/>
<protein>
    <submittedName>
        <fullName evidence="1">Uncharacterized protein</fullName>
    </submittedName>
</protein>
<name>A0AAN7AI14_9PEZI</name>
<reference evidence="1" key="2">
    <citation type="submission" date="2023-05" db="EMBL/GenBank/DDBJ databases">
        <authorList>
            <consortium name="Lawrence Berkeley National Laboratory"/>
            <person name="Steindorff A."/>
            <person name="Hensen N."/>
            <person name="Bonometti L."/>
            <person name="Westerberg I."/>
            <person name="Brannstrom I.O."/>
            <person name="Guillou S."/>
            <person name="Cros-Aarteil S."/>
            <person name="Calhoun S."/>
            <person name="Haridas S."/>
            <person name="Kuo A."/>
            <person name="Mondo S."/>
            <person name="Pangilinan J."/>
            <person name="Riley R."/>
            <person name="Labutti K."/>
            <person name="Andreopoulos B."/>
            <person name="Lipzen A."/>
            <person name="Chen C."/>
            <person name="Yanf M."/>
            <person name="Daum C."/>
            <person name="Ng V."/>
            <person name="Clum A."/>
            <person name="Ohm R."/>
            <person name="Martin F."/>
            <person name="Silar P."/>
            <person name="Natvig D."/>
            <person name="Lalanne C."/>
            <person name="Gautier V."/>
            <person name="Ament-Velasquez S.L."/>
            <person name="Kruys A."/>
            <person name="Hutchinson M.I."/>
            <person name="Powell A.J."/>
            <person name="Barry K."/>
            <person name="Miller A.N."/>
            <person name="Grigoriev I.V."/>
            <person name="Debuchy R."/>
            <person name="Gladieux P."/>
            <person name="Thoren M.H."/>
            <person name="Johannesson H."/>
        </authorList>
    </citation>
    <scope>NUCLEOTIDE SEQUENCE</scope>
    <source>
        <strain evidence="1">PSN309</strain>
    </source>
</reference>
<dbReference type="EMBL" id="MU864423">
    <property type="protein sequence ID" value="KAK4186445.1"/>
    <property type="molecule type" value="Genomic_DNA"/>
</dbReference>
<comment type="caution">
    <text evidence="1">The sequence shown here is derived from an EMBL/GenBank/DDBJ whole genome shotgun (WGS) entry which is preliminary data.</text>
</comment>
<evidence type="ECO:0000313" key="2">
    <source>
        <dbReference type="Proteomes" id="UP001302126"/>
    </source>
</evidence>
<dbReference type="Proteomes" id="UP001302126">
    <property type="component" value="Unassembled WGS sequence"/>
</dbReference>
<evidence type="ECO:0000313" key="1">
    <source>
        <dbReference type="EMBL" id="KAK4186445.1"/>
    </source>
</evidence>
<organism evidence="1 2">
    <name type="scientific">Podospora australis</name>
    <dbReference type="NCBI Taxonomy" id="1536484"/>
    <lineage>
        <taxon>Eukaryota</taxon>
        <taxon>Fungi</taxon>
        <taxon>Dikarya</taxon>
        <taxon>Ascomycota</taxon>
        <taxon>Pezizomycotina</taxon>
        <taxon>Sordariomycetes</taxon>
        <taxon>Sordariomycetidae</taxon>
        <taxon>Sordariales</taxon>
        <taxon>Podosporaceae</taxon>
        <taxon>Podospora</taxon>
    </lineage>
</organism>
<accession>A0AAN7AI14</accession>
<sequence length="250" mass="28544">MSIRSTYVQFNPSLRGRPPWATVADQLSSHYKKQCQEVHLNGYDISLSVSDEELERHDELRILLLSSEDIRDNQAAARIERFVNSSRTSKRMLMFLVQKQVSSQVCQQDTQDRDRDDAQQKSQDPMTLYMKLQAELMQHTVNIPILPLVRVDSIVTALHALQTSLLKSMSDPGSQLLSSLFGPRDLLPYCSDQGVQPLAKEHAGSLSQNYFTIGEIVHDLRTEGGRRRIAKIMGSEEENKLLRFWTDRLS</sequence>